<dbReference type="Pfam" id="PF00069">
    <property type="entry name" value="Pkinase"/>
    <property type="match status" value="1"/>
</dbReference>
<dbReference type="PANTHER" id="PTHR24346">
    <property type="entry name" value="MAP/MICROTUBULE AFFINITY-REGULATING KINASE"/>
    <property type="match status" value="1"/>
</dbReference>
<evidence type="ECO:0000256" key="5">
    <source>
        <dbReference type="PROSITE-ProRule" id="PRU10141"/>
    </source>
</evidence>
<keyword evidence="7" id="KW-0812">Transmembrane</keyword>
<evidence type="ECO:0000256" key="3">
    <source>
        <dbReference type="ARBA" id="ARBA00022777"/>
    </source>
</evidence>
<organism evidence="10">
    <name type="scientific">Volvox carteri f. nagariensis</name>
    <dbReference type="NCBI Taxonomy" id="3068"/>
    <lineage>
        <taxon>Eukaryota</taxon>
        <taxon>Viridiplantae</taxon>
        <taxon>Chlorophyta</taxon>
        <taxon>core chlorophytes</taxon>
        <taxon>Chlorophyceae</taxon>
        <taxon>CS clade</taxon>
        <taxon>Chlamydomonadales</taxon>
        <taxon>Volvocaceae</taxon>
        <taxon>Volvox</taxon>
    </lineage>
</organism>
<dbReference type="InterPro" id="IPR000719">
    <property type="entry name" value="Prot_kinase_dom"/>
</dbReference>
<evidence type="ECO:0000256" key="7">
    <source>
        <dbReference type="SAM" id="Phobius"/>
    </source>
</evidence>
<reference evidence="9 10" key="1">
    <citation type="journal article" date="2010" name="Science">
        <title>Genomic analysis of organismal complexity in the multicellular green alga Volvox carteri.</title>
        <authorList>
            <person name="Prochnik S.E."/>
            <person name="Umen J."/>
            <person name="Nedelcu A.M."/>
            <person name="Hallmann A."/>
            <person name="Miller S.M."/>
            <person name="Nishii I."/>
            <person name="Ferris P."/>
            <person name="Kuo A."/>
            <person name="Mitros T."/>
            <person name="Fritz-Laylin L.K."/>
            <person name="Hellsten U."/>
            <person name="Chapman J."/>
            <person name="Simakov O."/>
            <person name="Rensing S.A."/>
            <person name="Terry A."/>
            <person name="Pangilinan J."/>
            <person name="Kapitonov V."/>
            <person name="Jurka J."/>
            <person name="Salamov A."/>
            <person name="Shapiro H."/>
            <person name="Schmutz J."/>
            <person name="Grimwood J."/>
            <person name="Lindquist E."/>
            <person name="Lucas S."/>
            <person name="Grigoriev I.V."/>
            <person name="Schmitt R."/>
            <person name="Kirk D."/>
            <person name="Rokhsar D.S."/>
        </authorList>
    </citation>
    <scope>NUCLEOTIDE SEQUENCE [LARGE SCALE GENOMIC DNA]</scope>
    <source>
        <strain evidence="10">f. Nagariensis / Eve</strain>
    </source>
</reference>
<keyword evidence="6 9" id="KW-0723">Serine/threonine-protein kinase</keyword>
<dbReference type="Gene3D" id="1.10.510.10">
    <property type="entry name" value="Transferase(Phosphotransferase) domain 1"/>
    <property type="match status" value="1"/>
</dbReference>
<protein>
    <submittedName>
        <fullName evidence="9">Serine/threonine protein kinase 3</fullName>
    </submittedName>
</protein>
<dbReference type="PROSITE" id="PS50011">
    <property type="entry name" value="PROTEIN_KINASE_DOM"/>
    <property type="match status" value="1"/>
</dbReference>
<dbReference type="EMBL" id="GL378330">
    <property type="protein sequence ID" value="EFJ50738.1"/>
    <property type="molecule type" value="Genomic_DNA"/>
</dbReference>
<dbReference type="OrthoDB" id="68483at2759"/>
<dbReference type="InterPro" id="IPR008271">
    <property type="entry name" value="Ser/Thr_kinase_AS"/>
</dbReference>
<dbReference type="AlphaFoldDB" id="D8TPC6"/>
<dbReference type="InterPro" id="IPR011009">
    <property type="entry name" value="Kinase-like_dom_sf"/>
</dbReference>
<evidence type="ECO:0000256" key="4">
    <source>
        <dbReference type="ARBA" id="ARBA00022840"/>
    </source>
</evidence>
<feature type="domain" description="Protein kinase" evidence="8">
    <location>
        <begin position="4"/>
        <end position="284"/>
    </location>
</feature>
<dbReference type="GO" id="GO:0004674">
    <property type="term" value="F:protein serine/threonine kinase activity"/>
    <property type="evidence" value="ECO:0007669"/>
    <property type="project" value="UniProtKB-KW"/>
</dbReference>
<dbReference type="PANTHER" id="PTHR24346:SF30">
    <property type="entry name" value="MATERNAL EMBRYONIC LEUCINE ZIPPER KINASE"/>
    <property type="match status" value="1"/>
</dbReference>
<accession>D8TPC6</accession>
<dbReference type="RefSeq" id="XP_002948331.1">
    <property type="nucleotide sequence ID" value="XM_002948285.1"/>
</dbReference>
<evidence type="ECO:0000313" key="10">
    <source>
        <dbReference type="Proteomes" id="UP000001058"/>
    </source>
</evidence>
<dbReference type="FunCoup" id="D8TPC6">
    <property type="interactions" value="561"/>
</dbReference>
<dbReference type="Proteomes" id="UP000001058">
    <property type="component" value="Unassembled WGS sequence"/>
</dbReference>
<keyword evidence="1" id="KW-0808">Transferase</keyword>
<proteinExistence type="inferred from homology"/>
<name>D8TPC6_VOLCA</name>
<comment type="similarity">
    <text evidence="6">Belongs to the protein kinase superfamily.</text>
</comment>
<feature type="transmembrane region" description="Helical" evidence="7">
    <location>
        <begin position="211"/>
        <end position="234"/>
    </location>
</feature>
<evidence type="ECO:0000259" key="8">
    <source>
        <dbReference type="PROSITE" id="PS50011"/>
    </source>
</evidence>
<dbReference type="InParanoid" id="D8TPC6"/>
<dbReference type="GeneID" id="9623959"/>
<keyword evidence="10" id="KW-1185">Reference proteome</keyword>
<dbReference type="PROSITE" id="PS00108">
    <property type="entry name" value="PROTEIN_KINASE_ST"/>
    <property type="match status" value="1"/>
</dbReference>
<dbReference type="CDD" id="cd14008">
    <property type="entry name" value="STKc_LKB1_CaMKK"/>
    <property type="match status" value="1"/>
</dbReference>
<keyword evidence="4 5" id="KW-0067">ATP-binding</keyword>
<keyword evidence="3 9" id="KW-0418">Kinase</keyword>
<evidence type="ECO:0000256" key="6">
    <source>
        <dbReference type="RuleBase" id="RU000304"/>
    </source>
</evidence>
<feature type="non-terminal residue" evidence="9">
    <location>
        <position position="1"/>
    </location>
</feature>
<dbReference type="GO" id="GO:0005737">
    <property type="term" value="C:cytoplasm"/>
    <property type="evidence" value="ECO:0007669"/>
    <property type="project" value="TreeGrafter"/>
</dbReference>
<sequence>INQYVVVKTLGRGAFGKVKLCLNTLDGQLYAVKASGRIMCRDLGCWSGAVPRAAAPARASMDDTSPLAAIMREIAVMKKVDHPHVVRLHEVIDPPGSSYLMMVMEYCEGGCVMETRQQTGLTPLGEDTAREYFRQACLGLDYLHYNNVVHGDLKPENMLVSGSGLLKIADFGSSRFMGGDPTDATKTSCTPAFQSPEEIGHMLVNPFAADLWALACCLFCFVFGRLPFVGSCVVDIYRAILTRPHVFPEEVSCSPALKDLLDRMLHKDPNKRLKLREVGQHEWVTAGGRLPPLQSLQSLGPAGPGGEARPPVIHVTHAEQVNAIDRSSLVSLVRARLKV</sequence>
<evidence type="ECO:0000256" key="2">
    <source>
        <dbReference type="ARBA" id="ARBA00022741"/>
    </source>
</evidence>
<gene>
    <name evidence="9" type="primary">stpk3</name>
    <name evidence="9" type="ORF">VOLCADRAFT_58122</name>
</gene>
<dbReference type="KEGG" id="vcn:VOLCADRAFT_58122"/>
<dbReference type="GO" id="GO:0035556">
    <property type="term" value="P:intracellular signal transduction"/>
    <property type="evidence" value="ECO:0007669"/>
    <property type="project" value="TreeGrafter"/>
</dbReference>
<keyword evidence="7" id="KW-0472">Membrane</keyword>
<evidence type="ECO:0000313" key="9">
    <source>
        <dbReference type="EMBL" id="EFJ50738.1"/>
    </source>
</evidence>
<dbReference type="eggNOG" id="KOG0585">
    <property type="taxonomic scope" value="Eukaryota"/>
</dbReference>
<dbReference type="InterPro" id="IPR017441">
    <property type="entry name" value="Protein_kinase_ATP_BS"/>
</dbReference>
<dbReference type="SMART" id="SM00220">
    <property type="entry name" value="S_TKc"/>
    <property type="match status" value="1"/>
</dbReference>
<dbReference type="GO" id="GO:0005524">
    <property type="term" value="F:ATP binding"/>
    <property type="evidence" value="ECO:0007669"/>
    <property type="project" value="UniProtKB-UniRule"/>
</dbReference>
<feature type="binding site" evidence="5">
    <location>
        <position position="33"/>
    </location>
    <ligand>
        <name>ATP</name>
        <dbReference type="ChEBI" id="CHEBI:30616"/>
    </ligand>
</feature>
<keyword evidence="2 5" id="KW-0547">Nucleotide-binding</keyword>
<keyword evidence="7" id="KW-1133">Transmembrane helix</keyword>
<evidence type="ECO:0000256" key="1">
    <source>
        <dbReference type="ARBA" id="ARBA00022679"/>
    </source>
</evidence>
<dbReference type="PROSITE" id="PS00107">
    <property type="entry name" value="PROTEIN_KINASE_ATP"/>
    <property type="match status" value="1"/>
</dbReference>
<dbReference type="SUPFAM" id="SSF56112">
    <property type="entry name" value="Protein kinase-like (PK-like)"/>
    <property type="match status" value="1"/>
</dbReference>